<keyword evidence="4" id="KW-1185">Reference proteome</keyword>
<feature type="transmembrane region" description="Helical" evidence="2">
    <location>
        <begin position="67"/>
        <end position="86"/>
    </location>
</feature>
<keyword evidence="1" id="KW-0175">Coiled coil</keyword>
<keyword evidence="2" id="KW-1133">Transmembrane helix</keyword>
<dbReference type="Proteomes" id="UP000307541">
    <property type="component" value="Unassembled WGS sequence"/>
</dbReference>
<feature type="transmembrane region" description="Helical" evidence="2">
    <location>
        <begin position="268"/>
        <end position="288"/>
    </location>
</feature>
<feature type="transmembrane region" description="Helical" evidence="2">
    <location>
        <begin position="20"/>
        <end position="46"/>
    </location>
</feature>
<feature type="coiled-coil region" evidence="1">
    <location>
        <begin position="231"/>
        <end position="262"/>
    </location>
</feature>
<dbReference type="RefSeq" id="WP_136665298.1">
    <property type="nucleotide sequence ID" value="NZ_RFLV01000003.1"/>
</dbReference>
<evidence type="ECO:0000256" key="2">
    <source>
        <dbReference type="SAM" id="Phobius"/>
    </source>
</evidence>
<feature type="transmembrane region" description="Helical" evidence="2">
    <location>
        <begin position="106"/>
        <end position="131"/>
    </location>
</feature>
<gene>
    <name evidence="3" type="ORF">D8779_15000</name>
</gene>
<evidence type="ECO:0008006" key="5">
    <source>
        <dbReference type="Google" id="ProtNLM"/>
    </source>
</evidence>
<organism evidence="3 4">
    <name type="scientific">Pseudomonas leptonychotis</name>
    <dbReference type="NCBI Taxonomy" id="2448482"/>
    <lineage>
        <taxon>Bacteria</taxon>
        <taxon>Pseudomonadati</taxon>
        <taxon>Pseudomonadota</taxon>
        <taxon>Gammaproteobacteria</taxon>
        <taxon>Pseudomonadales</taxon>
        <taxon>Pseudomonadaceae</taxon>
        <taxon>Pseudomonas</taxon>
    </lineage>
</organism>
<reference evidence="3 4" key="1">
    <citation type="submission" date="2018-10" db="EMBL/GenBank/DDBJ databases">
        <title>Pseudomonas leptonychotis sp. nov., isolated from Weddell seals in Antarctica.</title>
        <authorList>
            <person name="Novakova D."/>
            <person name="Svec P."/>
            <person name="Kralova S."/>
            <person name="Kristofova L."/>
            <person name="Zeman M."/>
            <person name="Pantucek R."/>
            <person name="Maslanova I."/>
            <person name="Sedlacek I."/>
        </authorList>
    </citation>
    <scope>NUCLEOTIDE SEQUENCE [LARGE SCALE GENOMIC DNA]</scope>
    <source>
        <strain evidence="3 4">CCM 8849</strain>
    </source>
</reference>
<accession>A0A4T1ZVX3</accession>
<comment type="caution">
    <text evidence="3">The sequence shown here is derived from an EMBL/GenBank/DDBJ whole genome shotgun (WGS) entry which is preliminary data.</text>
</comment>
<evidence type="ECO:0000313" key="3">
    <source>
        <dbReference type="EMBL" id="TIH07468.1"/>
    </source>
</evidence>
<proteinExistence type="predicted"/>
<sequence>MIESTTAYRVHPGHGAGVSWGAIFAGALAAASLSLILLLLGAGFGFSAISPWANEGASAKTMGISAILWLTLTQVAAAAVGGYLAGRLRAHWATVHGDEVFFRDTAHGFLAWSVATLLSATLVLGAVGGILGAGAKVGANVASGAATAATSVAAASQENWMSYYTDSLFRSVDPVPAADGMTPPSDTAQAGMEAGRIFTSSIAQGQLSEDDKQYLGQVVAQNTNLTKVQAEARVQETYARTVQALQQAEEQARAAADTAKKAAAWTSLWMFIALLCGAFIASLTATFGGRQRDQVTYSRDLG</sequence>
<dbReference type="OrthoDB" id="7032238at2"/>
<protein>
    <recommendedName>
        <fullName evidence="5">Transmembrane protein</fullName>
    </recommendedName>
</protein>
<evidence type="ECO:0000256" key="1">
    <source>
        <dbReference type="SAM" id="Coils"/>
    </source>
</evidence>
<name>A0A4T1ZVX3_9PSED</name>
<keyword evidence="2" id="KW-0472">Membrane</keyword>
<evidence type="ECO:0000313" key="4">
    <source>
        <dbReference type="Proteomes" id="UP000307541"/>
    </source>
</evidence>
<dbReference type="AlphaFoldDB" id="A0A4T1ZVX3"/>
<keyword evidence="2" id="KW-0812">Transmembrane</keyword>
<dbReference type="EMBL" id="RFLV01000003">
    <property type="protein sequence ID" value="TIH07468.1"/>
    <property type="molecule type" value="Genomic_DNA"/>
</dbReference>